<dbReference type="EMBL" id="CP117449">
    <property type="protein sequence ID" value="WLH13389.1"/>
    <property type="molecule type" value="Genomic_DNA"/>
</dbReference>
<gene>
    <name evidence="1" type="ORF">PSH57_03225</name>
</gene>
<protein>
    <recommendedName>
        <fullName evidence="3">Capsid protein</fullName>
    </recommendedName>
</protein>
<reference evidence="1 2" key="1">
    <citation type="submission" date="2023-02" db="EMBL/GenBank/DDBJ databases">
        <title>Evolution of Hrp T3SS in non-pathogenic Pseudomonas fluorescens.</title>
        <authorList>
            <person name="Liao K."/>
            <person name="Wei H."/>
            <person name="Gu Y."/>
        </authorList>
    </citation>
    <scope>NUCLEOTIDE SEQUENCE [LARGE SCALE GENOMIC DNA]</scope>
    <source>
        <strain evidence="1 2">FP205</strain>
    </source>
</reference>
<dbReference type="RefSeq" id="WP_305387790.1">
    <property type="nucleotide sequence ID" value="NZ_CP117426.1"/>
</dbReference>
<evidence type="ECO:0000313" key="1">
    <source>
        <dbReference type="EMBL" id="WLH13389.1"/>
    </source>
</evidence>
<evidence type="ECO:0000313" key="2">
    <source>
        <dbReference type="Proteomes" id="UP001230339"/>
    </source>
</evidence>
<name>A0ABY9GD06_9PSED</name>
<dbReference type="Proteomes" id="UP001230339">
    <property type="component" value="Chromosome"/>
</dbReference>
<proteinExistence type="predicted"/>
<accession>A0ABY9GD06</accession>
<keyword evidence="2" id="KW-1185">Reference proteome</keyword>
<evidence type="ECO:0008006" key="3">
    <source>
        <dbReference type="Google" id="ProtNLM"/>
    </source>
</evidence>
<organism evidence="1 2">
    <name type="scientific">Pseudomonas hefeiensis</name>
    <dbReference type="NCBI Taxonomy" id="2738125"/>
    <lineage>
        <taxon>Bacteria</taxon>
        <taxon>Pseudomonadati</taxon>
        <taxon>Pseudomonadota</taxon>
        <taxon>Gammaproteobacteria</taxon>
        <taxon>Pseudomonadales</taxon>
        <taxon>Pseudomonadaceae</taxon>
        <taxon>Pseudomonas</taxon>
    </lineage>
</organism>
<sequence>MEKFESEVGVAQSAELIQARINRRKTLATAGRRVRRSIEQSDSPTRSLDALVLGDTLVGYGNNMSLTNMAIMENLMSMAIMEANFEVPGGKNTHAWYDAFIQCLHDLGCFVADDGYTRYSESSRRVDMDLVISDIVKGLIDGVKASMPAATVLGAVVNTTIDGLKNDKETIDLFDSQVKTADGTRLSVIPCEELASGLLIASSASIKQSGSSSNGGVLFVNWQSSAREIFRGKSFVTFNPARYEAFRQDIEEYLGVHRREVLRKRFNRRKQAAAVVMAPDSL</sequence>